<evidence type="ECO:0000313" key="2">
    <source>
        <dbReference type="EMBL" id="MDQ7936096.1"/>
    </source>
</evidence>
<organism evidence="2 3">
    <name type="scientific">Lactiplantibacillus brownii</name>
    <dbReference type="NCBI Taxonomy" id="3069269"/>
    <lineage>
        <taxon>Bacteria</taxon>
        <taxon>Bacillati</taxon>
        <taxon>Bacillota</taxon>
        <taxon>Bacilli</taxon>
        <taxon>Lactobacillales</taxon>
        <taxon>Lactobacillaceae</taxon>
        <taxon>Lactiplantibacillus</taxon>
    </lineage>
</organism>
<comment type="caution">
    <text evidence="2">The sequence shown here is derived from an EMBL/GenBank/DDBJ whole genome shotgun (WGS) entry which is preliminary data.</text>
</comment>
<accession>A0ABU1A537</accession>
<feature type="domain" description="TOTE conflict system primase" evidence="1">
    <location>
        <begin position="64"/>
        <end position="247"/>
    </location>
</feature>
<dbReference type="InterPro" id="IPR044919">
    <property type="entry name" value="HP0184-like_sf"/>
</dbReference>
<name>A0ABU1A537_9LACO</name>
<evidence type="ECO:0000313" key="3">
    <source>
        <dbReference type="Proteomes" id="UP001227831"/>
    </source>
</evidence>
<sequence length="289" mass="33068">MGNSWHGPHSRDILKAIATDAESGERQAVYFDQVRQQLMIEPLAKFQQRTLTNHRPKIQLTTAEKLALYRRRFTGRQDVYAKRYFNKQAQRDVYSPVTSFINGRPNKDDPQPLTDAVIKAHLKGQIFIGIYPLLKNETTNFLVIDVDKHNWQEIMTSLVQVCKQLKLPTAVEKSQSGHGGHLWFFFEQAITATVARRLGQAVLKRAMAINPDISFKAFDRLFPNQDTLPAGGYGNLIAAPLQYERMQLWTEFICKRPIRAICGSMAVLAGNWHTDIGTSSNRYQQTRYD</sequence>
<dbReference type="Proteomes" id="UP001227831">
    <property type="component" value="Unassembled WGS sequence"/>
</dbReference>
<evidence type="ECO:0000259" key="1">
    <source>
        <dbReference type="Pfam" id="PF22548"/>
    </source>
</evidence>
<dbReference type="Pfam" id="PF22548">
    <property type="entry name" value="AEP-TOTE"/>
    <property type="match status" value="1"/>
</dbReference>
<gene>
    <name evidence="2" type="ORF">RA086_00340</name>
</gene>
<dbReference type="RefSeq" id="WP_308701944.1">
    <property type="nucleotide sequence ID" value="NZ_AP027463.1"/>
</dbReference>
<protein>
    <recommendedName>
        <fullName evidence="1">TOTE conflict system primase domain-containing protein</fullName>
    </recommendedName>
</protein>
<dbReference type="EMBL" id="JAVCWF010000001">
    <property type="protein sequence ID" value="MDQ7936096.1"/>
    <property type="molecule type" value="Genomic_DNA"/>
</dbReference>
<dbReference type="Gene3D" id="3.90.920.20">
    <property type="entry name" value="HP0184-like"/>
    <property type="match status" value="1"/>
</dbReference>
<dbReference type="InterPro" id="IPR054347">
    <property type="entry name" value="TOTE_primase"/>
</dbReference>
<reference evidence="2 3" key="1">
    <citation type="journal article" date="2023" name="Int. J. Syst. Evol. Microbiol.">
        <title>Lactiplantibacillus brownii sp. nov., a novel psychrotolerant species isolated from sauerkraut.</title>
        <authorList>
            <person name="Heng Y.C."/>
            <person name="Silvaraju S."/>
            <person name="Lee J.K.Y."/>
            <person name="Kittelmann S."/>
        </authorList>
    </citation>
    <scope>NUCLEOTIDE SEQUENCE [LARGE SCALE GENOMIC DNA]</scope>
    <source>
        <strain evidence="2 3">WILCCON 0030</strain>
    </source>
</reference>
<proteinExistence type="predicted"/>
<keyword evidence="3" id="KW-1185">Reference proteome</keyword>